<dbReference type="EC" id="1.4.1.21" evidence="4"/>
<dbReference type="AlphaFoldDB" id="A0A4D7QLT6"/>
<accession>A0A4D7QLT6</accession>
<dbReference type="Pfam" id="PF03447">
    <property type="entry name" value="NAD_binding_3"/>
    <property type="match status" value="1"/>
</dbReference>
<dbReference type="EMBL" id="CP039865">
    <property type="protein sequence ID" value="QCK86609.1"/>
    <property type="molecule type" value="Genomic_DNA"/>
</dbReference>
<dbReference type="GO" id="GO:0050661">
    <property type="term" value="F:NADP binding"/>
    <property type="evidence" value="ECO:0007669"/>
    <property type="project" value="InterPro"/>
</dbReference>
<name>A0A4D7QLT6_9HYPH</name>
<comment type="similarity">
    <text evidence="1">Belongs to the L-aspartate dehydrogenase family.</text>
</comment>
<dbReference type="NCBIfam" id="NF009828">
    <property type="entry name" value="PRK13303.1-3"/>
    <property type="match status" value="1"/>
</dbReference>
<dbReference type="GO" id="GO:0033735">
    <property type="term" value="F:aspartate dehydrogenase [NAD(P)+] activity"/>
    <property type="evidence" value="ECO:0007669"/>
    <property type="project" value="UniProtKB-EC"/>
</dbReference>
<dbReference type="OrthoDB" id="8456681at2"/>
<evidence type="ECO:0000313" key="4">
    <source>
        <dbReference type="EMBL" id="QCK86609.1"/>
    </source>
</evidence>
<dbReference type="PANTHER" id="PTHR31873:SF6">
    <property type="entry name" value="ASPARTATE DEHYDROGENASE DOMAIN-CONTAINING PROTEIN"/>
    <property type="match status" value="1"/>
</dbReference>
<dbReference type="GO" id="GO:0009435">
    <property type="term" value="P:NAD+ biosynthetic process"/>
    <property type="evidence" value="ECO:0007669"/>
    <property type="project" value="InterPro"/>
</dbReference>
<organism evidence="4 5">
    <name type="scientific">Phreatobacter aquaticus</name>
    <dbReference type="NCBI Taxonomy" id="2570229"/>
    <lineage>
        <taxon>Bacteria</taxon>
        <taxon>Pseudomonadati</taxon>
        <taxon>Pseudomonadota</taxon>
        <taxon>Alphaproteobacteria</taxon>
        <taxon>Hyphomicrobiales</taxon>
        <taxon>Phreatobacteraceae</taxon>
        <taxon>Phreatobacter</taxon>
    </lineage>
</organism>
<gene>
    <name evidence="4" type="ORF">E8L99_13005</name>
</gene>
<dbReference type="InterPro" id="IPR036291">
    <property type="entry name" value="NAD(P)-bd_dom_sf"/>
</dbReference>
<evidence type="ECO:0000256" key="1">
    <source>
        <dbReference type="ARBA" id="ARBA00008331"/>
    </source>
</evidence>
<dbReference type="SUPFAM" id="SSF51735">
    <property type="entry name" value="NAD(P)-binding Rossmann-fold domains"/>
    <property type="match status" value="1"/>
</dbReference>
<dbReference type="Gene3D" id="3.30.360.10">
    <property type="entry name" value="Dihydrodipicolinate Reductase, domain 2"/>
    <property type="match status" value="1"/>
</dbReference>
<proteinExistence type="inferred from homology"/>
<dbReference type="InterPro" id="IPR002811">
    <property type="entry name" value="Asp_DH"/>
</dbReference>
<dbReference type="Proteomes" id="UP000298588">
    <property type="component" value="Chromosome"/>
</dbReference>
<protein>
    <submittedName>
        <fullName evidence="4">Aspartate dehydrogenase</fullName>
        <ecNumber evidence="4">1.4.1.21</ecNumber>
    </submittedName>
</protein>
<feature type="domain" description="Aspartate/homoserine dehydrogenase NAD-binding" evidence="3">
    <location>
        <begin position="29"/>
        <end position="138"/>
    </location>
</feature>
<dbReference type="PANTHER" id="PTHR31873">
    <property type="entry name" value="L-ASPARTATE DEHYDROGENASE-RELATED"/>
    <property type="match status" value="1"/>
</dbReference>
<keyword evidence="4" id="KW-0560">Oxidoreductase</keyword>
<evidence type="ECO:0000259" key="3">
    <source>
        <dbReference type="Pfam" id="PF03447"/>
    </source>
</evidence>
<dbReference type="Pfam" id="PF01958">
    <property type="entry name" value="Asp_DH_C"/>
    <property type="match status" value="1"/>
</dbReference>
<dbReference type="Gene3D" id="3.40.50.720">
    <property type="entry name" value="NAD(P)-binding Rossmann-like Domain"/>
    <property type="match status" value="1"/>
</dbReference>
<evidence type="ECO:0000259" key="2">
    <source>
        <dbReference type="Pfam" id="PF01958"/>
    </source>
</evidence>
<feature type="domain" description="Aspartate dehydrogenase" evidence="2">
    <location>
        <begin position="188"/>
        <end position="260"/>
    </location>
</feature>
<dbReference type="InterPro" id="IPR005106">
    <property type="entry name" value="Asp/hSer_DH_NAD-bd"/>
</dbReference>
<reference evidence="4 5" key="1">
    <citation type="submission" date="2019-04" db="EMBL/GenBank/DDBJ databases">
        <title>Phreatobacter aquaticus sp. nov.</title>
        <authorList>
            <person name="Choi A."/>
            <person name="Baek K."/>
        </authorList>
    </citation>
    <scope>NUCLEOTIDE SEQUENCE [LARGE SCALE GENOMIC DNA]</scope>
    <source>
        <strain evidence="4 5">NMCR1094</strain>
    </source>
</reference>
<dbReference type="KEGG" id="paqt:E8L99_13005"/>
<keyword evidence="5" id="KW-1185">Reference proteome</keyword>
<dbReference type="SUPFAM" id="SSF55347">
    <property type="entry name" value="Glyceraldehyde-3-phosphate dehydrogenase-like, C-terminal domain"/>
    <property type="match status" value="1"/>
</dbReference>
<evidence type="ECO:0000313" key="5">
    <source>
        <dbReference type="Proteomes" id="UP000298588"/>
    </source>
</evidence>
<sequence>MRSGWRPPRNSPAMTADAARRGTRFGIIGFGRIGRRIAERLAGTQDAPELAGVLVSAERQQAVAGIVGEERVFTDPAVFLGLGLDVVVECASAAALAALGPAVLASGADLMPLSLAAFADHVVEQRLRTAAATGPGRLEIPAGAMGSIEFLAAAREDVLSAVTFRAAYPVERWRGSAAEAMTDLAGVTAPTTFLRTSVREAVRQFPRHINVAVGVALAGLGLDETTAELTADPAITQARFEVEAIAGPGPVYLRVDGRDAPLGSDPIDYTTFSLIRLLRRRQARIMI</sequence>